<comment type="caution">
    <text evidence="3">The sequence shown here is derived from an EMBL/GenBank/DDBJ whole genome shotgun (WGS) entry which is preliminary data.</text>
</comment>
<dbReference type="InterPro" id="IPR026057">
    <property type="entry name" value="TBL_C"/>
</dbReference>
<evidence type="ECO:0000313" key="4">
    <source>
        <dbReference type="Proteomes" id="UP001415857"/>
    </source>
</evidence>
<protein>
    <recommendedName>
        <fullName evidence="2">Trichome birefringence-like C-terminal domain-containing protein</fullName>
    </recommendedName>
</protein>
<dbReference type="GO" id="GO:0005794">
    <property type="term" value="C:Golgi apparatus"/>
    <property type="evidence" value="ECO:0007669"/>
    <property type="project" value="TreeGrafter"/>
</dbReference>
<name>A0AAP0R801_LIQFO</name>
<keyword evidence="4" id="KW-1185">Reference proteome</keyword>
<gene>
    <name evidence="3" type="ORF">L1049_000839</name>
</gene>
<reference evidence="3 4" key="1">
    <citation type="journal article" date="2024" name="Plant J.">
        <title>Genome sequences and population genomics reveal climatic adaptation and genomic divergence between two closely related sweetgum species.</title>
        <authorList>
            <person name="Xu W.Q."/>
            <person name="Ren C.Q."/>
            <person name="Zhang X.Y."/>
            <person name="Comes H.P."/>
            <person name="Liu X.H."/>
            <person name="Li Y.G."/>
            <person name="Kettle C.J."/>
            <person name="Jalonen R."/>
            <person name="Gaisberger H."/>
            <person name="Ma Y.Z."/>
            <person name="Qiu Y.X."/>
        </authorList>
    </citation>
    <scope>NUCLEOTIDE SEQUENCE [LARGE SCALE GENOMIC DNA]</scope>
    <source>
        <strain evidence="3">Hangzhou</strain>
    </source>
</reference>
<evidence type="ECO:0000256" key="1">
    <source>
        <dbReference type="ARBA" id="ARBA00007727"/>
    </source>
</evidence>
<dbReference type="Pfam" id="PF13839">
    <property type="entry name" value="PC-Esterase"/>
    <property type="match status" value="1"/>
</dbReference>
<dbReference type="PANTHER" id="PTHR32285">
    <property type="entry name" value="PROTEIN TRICHOME BIREFRINGENCE-LIKE 9-RELATED"/>
    <property type="match status" value="1"/>
</dbReference>
<evidence type="ECO:0000259" key="2">
    <source>
        <dbReference type="Pfam" id="PF13839"/>
    </source>
</evidence>
<dbReference type="InterPro" id="IPR029962">
    <property type="entry name" value="TBL"/>
</dbReference>
<organism evidence="3 4">
    <name type="scientific">Liquidambar formosana</name>
    <name type="common">Formosan gum</name>
    <dbReference type="NCBI Taxonomy" id="63359"/>
    <lineage>
        <taxon>Eukaryota</taxon>
        <taxon>Viridiplantae</taxon>
        <taxon>Streptophyta</taxon>
        <taxon>Embryophyta</taxon>
        <taxon>Tracheophyta</taxon>
        <taxon>Spermatophyta</taxon>
        <taxon>Magnoliopsida</taxon>
        <taxon>eudicotyledons</taxon>
        <taxon>Gunneridae</taxon>
        <taxon>Pentapetalae</taxon>
        <taxon>Saxifragales</taxon>
        <taxon>Altingiaceae</taxon>
        <taxon>Liquidambar</taxon>
    </lineage>
</organism>
<feature type="domain" description="Trichome birefringence-like C-terminal" evidence="2">
    <location>
        <begin position="1"/>
        <end position="107"/>
    </location>
</feature>
<dbReference type="GO" id="GO:0016413">
    <property type="term" value="F:O-acetyltransferase activity"/>
    <property type="evidence" value="ECO:0007669"/>
    <property type="project" value="InterPro"/>
</dbReference>
<proteinExistence type="inferred from homology"/>
<dbReference type="AlphaFoldDB" id="A0AAP0R801"/>
<dbReference type="EMBL" id="JBBPBK010000015">
    <property type="protein sequence ID" value="KAK9269071.1"/>
    <property type="molecule type" value="Genomic_DNA"/>
</dbReference>
<evidence type="ECO:0000313" key="3">
    <source>
        <dbReference type="EMBL" id="KAK9269071.1"/>
    </source>
</evidence>
<dbReference type="PANTHER" id="PTHR32285:SF58">
    <property type="entry name" value="PROTEIN TRICHOME BIREFRINGENCE-LIKE 41"/>
    <property type="match status" value="1"/>
</dbReference>
<comment type="similarity">
    <text evidence="1">Belongs to the PC-esterase family. TBL subfamily.</text>
</comment>
<dbReference type="Proteomes" id="UP001415857">
    <property type="component" value="Unassembled WGS sequence"/>
</dbReference>
<accession>A0AAP0R801</accession>
<sequence length="157" mass="17406">MYIGDSSSRNQYQSLICMLHSAVPHANYTTTLEGGVSTFTFTDNGVKAMLECNVSLVDVVSEKIGRVLKLDSIETGEGWKGIDMLIFNTWHWWNLAPYGMNQVQRLARGRRNPSWAQVLNIPRRFAAAAAVSRAEGGVKQDYKASSFARHNEPLAAA</sequence>